<name>A0A0L8V2H6_9BACT</name>
<protein>
    <recommendedName>
        <fullName evidence="5">Type I restriction modification DNA specificity domain-containing protein</fullName>
    </recommendedName>
</protein>
<dbReference type="Proteomes" id="UP000036958">
    <property type="component" value="Unassembled WGS sequence"/>
</dbReference>
<dbReference type="PANTHER" id="PTHR30408:SF13">
    <property type="entry name" value="TYPE I RESTRICTION ENZYME HINDI SPECIFICITY SUBUNIT"/>
    <property type="match status" value="1"/>
</dbReference>
<dbReference type="PANTHER" id="PTHR30408">
    <property type="entry name" value="TYPE-1 RESTRICTION ENZYME ECOKI SPECIFICITY PROTEIN"/>
    <property type="match status" value="1"/>
</dbReference>
<dbReference type="RefSeq" id="WP_053188653.1">
    <property type="nucleotide sequence ID" value="NZ_LGIA01000216.1"/>
</dbReference>
<dbReference type="EMBL" id="LGIA01000216">
    <property type="protein sequence ID" value="KOH42680.1"/>
    <property type="molecule type" value="Genomic_DNA"/>
</dbReference>
<dbReference type="Pfam" id="PF01420">
    <property type="entry name" value="Methylase_S"/>
    <property type="match status" value="2"/>
</dbReference>
<keyword evidence="3" id="KW-0238">DNA-binding</keyword>
<comment type="similarity">
    <text evidence="1">Belongs to the type-I restriction system S methylase family.</text>
</comment>
<dbReference type="InterPro" id="IPR000055">
    <property type="entry name" value="Restrct_endonuc_typeI_TRD"/>
</dbReference>
<evidence type="ECO:0000256" key="1">
    <source>
        <dbReference type="ARBA" id="ARBA00010923"/>
    </source>
</evidence>
<evidence type="ECO:0000256" key="3">
    <source>
        <dbReference type="ARBA" id="ARBA00023125"/>
    </source>
</evidence>
<evidence type="ECO:0000313" key="6">
    <source>
        <dbReference type="EMBL" id="KOH42680.1"/>
    </source>
</evidence>
<keyword evidence="4" id="KW-0812">Transmembrane</keyword>
<dbReference type="CDD" id="cd17262">
    <property type="entry name" value="RMtype1_S_Aco12261I-TRD2-CR2"/>
    <property type="match status" value="1"/>
</dbReference>
<feature type="domain" description="Type I restriction modification DNA specificity" evidence="5">
    <location>
        <begin position="218"/>
        <end position="379"/>
    </location>
</feature>
<comment type="caution">
    <text evidence="6">The sequence shown here is derived from an EMBL/GenBank/DDBJ whole genome shotgun (WGS) entry which is preliminary data.</text>
</comment>
<dbReference type="GO" id="GO:0003677">
    <property type="term" value="F:DNA binding"/>
    <property type="evidence" value="ECO:0007669"/>
    <property type="project" value="UniProtKB-KW"/>
</dbReference>
<gene>
    <name evidence="6" type="ORF">NC99_45160</name>
</gene>
<feature type="domain" description="Type I restriction modification DNA specificity" evidence="5">
    <location>
        <begin position="1"/>
        <end position="179"/>
    </location>
</feature>
<organism evidence="6 7">
    <name type="scientific">Sunxiuqinia dokdonensis</name>
    <dbReference type="NCBI Taxonomy" id="1409788"/>
    <lineage>
        <taxon>Bacteria</taxon>
        <taxon>Pseudomonadati</taxon>
        <taxon>Bacteroidota</taxon>
        <taxon>Bacteroidia</taxon>
        <taxon>Marinilabiliales</taxon>
        <taxon>Prolixibacteraceae</taxon>
        <taxon>Sunxiuqinia</taxon>
    </lineage>
</organism>
<evidence type="ECO:0000313" key="7">
    <source>
        <dbReference type="Proteomes" id="UP000036958"/>
    </source>
</evidence>
<dbReference type="CDD" id="cd17282">
    <property type="entry name" value="RMtype1_S_Eco16444ORF1681_TRD1-CR1_like"/>
    <property type="match status" value="1"/>
</dbReference>
<feature type="transmembrane region" description="Helical" evidence="4">
    <location>
        <begin position="313"/>
        <end position="335"/>
    </location>
</feature>
<dbReference type="STRING" id="1409788.NC99_45160"/>
<proteinExistence type="inferred from homology"/>
<reference evidence="7" key="1">
    <citation type="submission" date="2015-07" db="EMBL/GenBank/DDBJ databases">
        <title>Genome sequencing of Sunxiuqinia dokdonensis strain SK.</title>
        <authorList>
            <person name="Ahn S."/>
            <person name="Kim B.-C."/>
        </authorList>
    </citation>
    <scope>NUCLEOTIDE SEQUENCE [LARGE SCALE GENOMIC DNA]</scope>
    <source>
        <strain evidence="7">SK</strain>
    </source>
</reference>
<dbReference type="Gene3D" id="3.90.220.20">
    <property type="entry name" value="DNA methylase specificity domains"/>
    <property type="match status" value="2"/>
</dbReference>
<dbReference type="GO" id="GO:0009307">
    <property type="term" value="P:DNA restriction-modification system"/>
    <property type="evidence" value="ECO:0007669"/>
    <property type="project" value="UniProtKB-KW"/>
</dbReference>
<evidence type="ECO:0000256" key="2">
    <source>
        <dbReference type="ARBA" id="ARBA00022747"/>
    </source>
</evidence>
<dbReference type="Gene3D" id="1.10.287.1120">
    <property type="entry name" value="Bipartite methylase S protein"/>
    <property type="match status" value="1"/>
</dbReference>
<keyword evidence="4" id="KW-1133">Transmembrane helix</keyword>
<dbReference type="InterPro" id="IPR044946">
    <property type="entry name" value="Restrct_endonuc_typeI_TRD_sf"/>
</dbReference>
<evidence type="ECO:0000259" key="5">
    <source>
        <dbReference type="Pfam" id="PF01420"/>
    </source>
</evidence>
<dbReference type="PATRIC" id="fig|1409788.3.peg.4617"/>
<sequence length="414" mass="47699">MSEWRYMYLEEVGTLARGKSKHRPRWAPHLYGGEYPFIQTGQITAAEKYITTIEQTYSEEGLRQSRLWEKNTLCITIAANIAEVAILSFPACFPDSVLGFLVDEEKADLDFVFYTLTLFQNRLKSMSIGSVQDNINLGTFKNIQFPFPKLAEQKEIGRTLAILDQKITLLRQQNQVLEELAQTLFKRWFVEFEFPTENGEPYKSSGGKMVESELGEIPEGWSLSNLGELVINYSNKRIPLSSKERTNRKGIYPYFGASGIVDYIDDFIFKGTYILFSEDGENLRSRNTPIVFLVEGKFWVNNHAHILKGKESYLFYFIYLFLLSVNIDSIITGAVQPKVNKANLHSLELLLPDPEILKDFDKVIRRLFEKSSNNTNEIQTLTQLRDTLLPKLMSGELRVNKNETQDTNERTRVF</sequence>
<dbReference type="SUPFAM" id="SSF116734">
    <property type="entry name" value="DNA methylase specificity domain"/>
    <property type="match status" value="2"/>
</dbReference>
<evidence type="ECO:0000256" key="4">
    <source>
        <dbReference type="SAM" id="Phobius"/>
    </source>
</evidence>
<keyword evidence="2" id="KW-0680">Restriction system</keyword>
<dbReference type="AlphaFoldDB" id="A0A0L8V2H6"/>
<keyword evidence="4" id="KW-0472">Membrane</keyword>
<keyword evidence="7" id="KW-1185">Reference proteome</keyword>
<dbReference type="InterPro" id="IPR052021">
    <property type="entry name" value="Type-I_RS_S_subunit"/>
</dbReference>
<dbReference type="OrthoDB" id="9816225at2"/>
<accession>A0A0L8V2H6</accession>